<sequence>MLQWLPDKSGVESIVMTLAAQLKNFSAKYQVATQSLDDVEVLLVDNVLVQVFSDEAKVVVPVVTLSPLQKHPEQLNQIMLGILQKMALVAHQTQVELVAENNQLVLLRRLFSDAGGEWDLELAIEQVVWAAEVMRAQLQLSAGSSEIRPLLAESVLRSHMVFV</sequence>
<organism evidence="1 2">
    <name type="scientific">Photobacterium marinum</name>
    <dbReference type="NCBI Taxonomy" id="1056511"/>
    <lineage>
        <taxon>Bacteria</taxon>
        <taxon>Pseudomonadati</taxon>
        <taxon>Pseudomonadota</taxon>
        <taxon>Gammaproteobacteria</taxon>
        <taxon>Vibrionales</taxon>
        <taxon>Vibrionaceae</taxon>
        <taxon>Photobacterium</taxon>
    </lineage>
</organism>
<protein>
    <submittedName>
        <fullName evidence="1">Uncharacterized protein</fullName>
    </submittedName>
</protein>
<gene>
    <name evidence="1" type="ORF">C942_02750</name>
</gene>
<evidence type="ECO:0000313" key="2">
    <source>
        <dbReference type="Proteomes" id="UP000011134"/>
    </source>
</evidence>
<dbReference type="EMBL" id="AMZO01000003">
    <property type="protein sequence ID" value="ELR67241.1"/>
    <property type="molecule type" value="Genomic_DNA"/>
</dbReference>
<dbReference type="RefSeq" id="WP_007462696.1">
    <property type="nucleotide sequence ID" value="NZ_AMZO01000003.1"/>
</dbReference>
<proteinExistence type="predicted"/>
<dbReference type="AlphaFoldDB" id="L8JEI0"/>
<name>L8JEI0_9GAMM</name>
<dbReference type="PATRIC" id="fig|1056511.3.peg.812"/>
<keyword evidence="2" id="KW-1185">Reference proteome</keyword>
<evidence type="ECO:0000313" key="1">
    <source>
        <dbReference type="EMBL" id="ELR67241.1"/>
    </source>
</evidence>
<dbReference type="Proteomes" id="UP000011134">
    <property type="component" value="Unassembled WGS sequence"/>
</dbReference>
<comment type="caution">
    <text evidence="1">The sequence shown here is derived from an EMBL/GenBank/DDBJ whole genome shotgun (WGS) entry which is preliminary data.</text>
</comment>
<reference evidence="1 2" key="1">
    <citation type="submission" date="2012-12" db="EMBL/GenBank/DDBJ databases">
        <title>Genome Assembly of Photobacterium sp. AK15.</title>
        <authorList>
            <person name="Khatri I."/>
            <person name="Vaidya B."/>
            <person name="Srinivas T.N.R."/>
            <person name="Subramanian S."/>
            <person name="Pinnaka A."/>
        </authorList>
    </citation>
    <scope>NUCLEOTIDE SEQUENCE [LARGE SCALE GENOMIC DNA]</scope>
    <source>
        <strain evidence="1 2">AK15</strain>
    </source>
</reference>
<accession>L8JEI0</accession>